<feature type="non-terminal residue" evidence="1">
    <location>
        <position position="130"/>
    </location>
</feature>
<dbReference type="Proteomes" id="UP000770717">
    <property type="component" value="Unassembled WGS sequence"/>
</dbReference>
<reference evidence="1" key="1">
    <citation type="thesis" date="2020" institute="ProQuest LLC" country="789 East Eisenhower Parkway, Ann Arbor, MI, USA">
        <title>Comparative Genomics and Chromosome Evolution.</title>
        <authorList>
            <person name="Mudd A.B."/>
        </authorList>
    </citation>
    <scope>NUCLEOTIDE SEQUENCE</scope>
    <source>
        <strain evidence="1">HN-11 Male</strain>
        <tissue evidence="1">Kidney and liver</tissue>
    </source>
</reference>
<dbReference type="OrthoDB" id="18487at2759"/>
<evidence type="ECO:0000313" key="2">
    <source>
        <dbReference type="Proteomes" id="UP000770717"/>
    </source>
</evidence>
<protein>
    <submittedName>
        <fullName evidence="1">Uncharacterized protein</fullName>
    </submittedName>
</protein>
<dbReference type="AlphaFoldDB" id="A0A8J6E746"/>
<evidence type="ECO:0000313" key="1">
    <source>
        <dbReference type="EMBL" id="KAG9460298.1"/>
    </source>
</evidence>
<keyword evidence="2" id="KW-1185">Reference proteome</keyword>
<proteinExistence type="predicted"/>
<comment type="caution">
    <text evidence="1">The sequence shown here is derived from an EMBL/GenBank/DDBJ whole genome shotgun (WGS) entry which is preliminary data.</text>
</comment>
<gene>
    <name evidence="1" type="ORF">GDO78_022750</name>
</gene>
<organism evidence="1 2">
    <name type="scientific">Eleutherodactylus coqui</name>
    <name type="common">Puerto Rican coqui</name>
    <dbReference type="NCBI Taxonomy" id="57060"/>
    <lineage>
        <taxon>Eukaryota</taxon>
        <taxon>Metazoa</taxon>
        <taxon>Chordata</taxon>
        <taxon>Craniata</taxon>
        <taxon>Vertebrata</taxon>
        <taxon>Euteleostomi</taxon>
        <taxon>Amphibia</taxon>
        <taxon>Batrachia</taxon>
        <taxon>Anura</taxon>
        <taxon>Neobatrachia</taxon>
        <taxon>Hyloidea</taxon>
        <taxon>Eleutherodactylidae</taxon>
        <taxon>Eleutherodactylinae</taxon>
        <taxon>Eleutherodactylus</taxon>
        <taxon>Eleutherodactylus</taxon>
    </lineage>
</organism>
<dbReference type="EMBL" id="WNTK01087060">
    <property type="protein sequence ID" value="KAG9460298.1"/>
    <property type="molecule type" value="Genomic_DNA"/>
</dbReference>
<accession>A0A8J6E746</accession>
<name>A0A8J6E746_ELECQ</name>
<sequence length="130" mass="14525">PKVILTINVTSPDLFRVVFRYVNRGVDSVYGKVSLIEEKKFNACANCSEQIKQIVFPPSKEPSFVTVPHGSFGEPFVLNPNTWSVVIEAEDVLLDYLVLLPSAYYEAPILQVKVTEACTYSPSPEQSNQK</sequence>